<dbReference type="AlphaFoldDB" id="A0AAP0RFR7"/>
<accession>A0AAP0RFR7</accession>
<dbReference type="InterPro" id="IPR039391">
    <property type="entry name" value="Phytocyanin-like"/>
</dbReference>
<gene>
    <name evidence="2" type="ORF">L1049_005911</name>
</gene>
<dbReference type="EMBL" id="JBBPBK010000010">
    <property type="protein sequence ID" value="KAK9276378.1"/>
    <property type="molecule type" value="Genomic_DNA"/>
</dbReference>
<dbReference type="Gene3D" id="2.60.40.420">
    <property type="entry name" value="Cupredoxins - blue copper proteins"/>
    <property type="match status" value="1"/>
</dbReference>
<feature type="domain" description="Phytocyanin" evidence="1">
    <location>
        <begin position="1"/>
        <end position="133"/>
    </location>
</feature>
<dbReference type="InterPro" id="IPR008972">
    <property type="entry name" value="Cupredoxin"/>
</dbReference>
<proteinExistence type="predicted"/>
<name>A0AAP0RFR7_LIQFO</name>
<dbReference type="PANTHER" id="PTHR33021">
    <property type="entry name" value="BLUE COPPER PROTEIN"/>
    <property type="match status" value="1"/>
</dbReference>
<sequence>MPPFSRPIRLLVVSILKEPSQMNNKQAKKDFPVWIKISNGLSANFDCDSHCCRCFSPNFGKGVCVFKYPEGVHNVFEVDKTAFQQCVAPATTEALATGNDVITLATPGRKWYICGVGKHCEARNQKLAITVYPLLGSPATSPSGGGAPSSTPASAGSGITISKYHAWMLAAFGILMIMV</sequence>
<evidence type="ECO:0000313" key="2">
    <source>
        <dbReference type="EMBL" id="KAK9276378.1"/>
    </source>
</evidence>
<dbReference type="Pfam" id="PF02298">
    <property type="entry name" value="Cu_bind_like"/>
    <property type="match status" value="1"/>
</dbReference>
<dbReference type="PROSITE" id="PS51485">
    <property type="entry name" value="PHYTOCYANIN"/>
    <property type="match status" value="1"/>
</dbReference>
<dbReference type="GO" id="GO:0009055">
    <property type="term" value="F:electron transfer activity"/>
    <property type="evidence" value="ECO:0007669"/>
    <property type="project" value="InterPro"/>
</dbReference>
<reference evidence="2 3" key="1">
    <citation type="journal article" date="2024" name="Plant J.">
        <title>Genome sequences and population genomics reveal climatic adaptation and genomic divergence between two closely related sweetgum species.</title>
        <authorList>
            <person name="Xu W.Q."/>
            <person name="Ren C.Q."/>
            <person name="Zhang X.Y."/>
            <person name="Comes H.P."/>
            <person name="Liu X.H."/>
            <person name="Li Y.G."/>
            <person name="Kettle C.J."/>
            <person name="Jalonen R."/>
            <person name="Gaisberger H."/>
            <person name="Ma Y.Z."/>
            <person name="Qiu Y.X."/>
        </authorList>
    </citation>
    <scope>NUCLEOTIDE SEQUENCE [LARGE SCALE GENOMIC DNA]</scope>
    <source>
        <strain evidence="2">Hangzhou</strain>
    </source>
</reference>
<organism evidence="2 3">
    <name type="scientific">Liquidambar formosana</name>
    <name type="common">Formosan gum</name>
    <dbReference type="NCBI Taxonomy" id="63359"/>
    <lineage>
        <taxon>Eukaryota</taxon>
        <taxon>Viridiplantae</taxon>
        <taxon>Streptophyta</taxon>
        <taxon>Embryophyta</taxon>
        <taxon>Tracheophyta</taxon>
        <taxon>Spermatophyta</taxon>
        <taxon>Magnoliopsida</taxon>
        <taxon>eudicotyledons</taxon>
        <taxon>Gunneridae</taxon>
        <taxon>Pentapetalae</taxon>
        <taxon>Saxifragales</taxon>
        <taxon>Altingiaceae</taxon>
        <taxon>Liquidambar</taxon>
    </lineage>
</organism>
<dbReference type="PANTHER" id="PTHR33021:SF533">
    <property type="entry name" value="PHYTOCYANIN DOMAIN-CONTAINING PROTEIN"/>
    <property type="match status" value="1"/>
</dbReference>
<evidence type="ECO:0000313" key="3">
    <source>
        <dbReference type="Proteomes" id="UP001415857"/>
    </source>
</evidence>
<keyword evidence="3" id="KW-1185">Reference proteome</keyword>
<dbReference type="SUPFAM" id="SSF49503">
    <property type="entry name" value="Cupredoxins"/>
    <property type="match status" value="1"/>
</dbReference>
<comment type="caution">
    <text evidence="2">The sequence shown here is derived from an EMBL/GenBank/DDBJ whole genome shotgun (WGS) entry which is preliminary data.</text>
</comment>
<protein>
    <recommendedName>
        <fullName evidence="1">Phytocyanin domain-containing protein</fullName>
    </recommendedName>
</protein>
<dbReference type="GO" id="GO:0005886">
    <property type="term" value="C:plasma membrane"/>
    <property type="evidence" value="ECO:0007669"/>
    <property type="project" value="TreeGrafter"/>
</dbReference>
<dbReference type="InterPro" id="IPR003245">
    <property type="entry name" value="Phytocyanin_dom"/>
</dbReference>
<evidence type="ECO:0000259" key="1">
    <source>
        <dbReference type="PROSITE" id="PS51485"/>
    </source>
</evidence>
<dbReference type="Proteomes" id="UP001415857">
    <property type="component" value="Unassembled WGS sequence"/>
</dbReference>